<protein>
    <submittedName>
        <fullName evidence="1">Peptidase S24/S26A/S26B/S26C</fullName>
    </submittedName>
</protein>
<comment type="caution">
    <text evidence="1">The sequence shown here is derived from an EMBL/GenBank/DDBJ whole genome shotgun (WGS) entry which is preliminary data.</text>
</comment>
<evidence type="ECO:0000313" key="1">
    <source>
        <dbReference type="EMBL" id="KAH7916338.1"/>
    </source>
</evidence>
<gene>
    <name evidence="1" type="ORF">BJ138DRAFT_995994</name>
</gene>
<dbReference type="Proteomes" id="UP000790377">
    <property type="component" value="Unassembled WGS sequence"/>
</dbReference>
<dbReference type="EMBL" id="MU267592">
    <property type="protein sequence ID" value="KAH7916338.1"/>
    <property type="molecule type" value="Genomic_DNA"/>
</dbReference>
<accession>A0ACB8AU54</accession>
<reference evidence="1" key="1">
    <citation type="journal article" date="2021" name="New Phytol.">
        <title>Evolutionary innovations through gain and loss of genes in the ectomycorrhizal Boletales.</title>
        <authorList>
            <person name="Wu G."/>
            <person name="Miyauchi S."/>
            <person name="Morin E."/>
            <person name="Kuo A."/>
            <person name="Drula E."/>
            <person name="Varga T."/>
            <person name="Kohler A."/>
            <person name="Feng B."/>
            <person name="Cao Y."/>
            <person name="Lipzen A."/>
            <person name="Daum C."/>
            <person name="Hundley H."/>
            <person name="Pangilinan J."/>
            <person name="Johnson J."/>
            <person name="Barry K."/>
            <person name="LaButti K."/>
            <person name="Ng V."/>
            <person name="Ahrendt S."/>
            <person name="Min B."/>
            <person name="Choi I.G."/>
            <person name="Park H."/>
            <person name="Plett J.M."/>
            <person name="Magnuson J."/>
            <person name="Spatafora J.W."/>
            <person name="Nagy L.G."/>
            <person name="Henrissat B."/>
            <person name="Grigoriev I.V."/>
            <person name="Yang Z.L."/>
            <person name="Xu J."/>
            <person name="Martin F.M."/>
        </authorList>
    </citation>
    <scope>NUCLEOTIDE SEQUENCE</scope>
    <source>
        <strain evidence="1">ATCC 28755</strain>
    </source>
</reference>
<organism evidence="1 2">
    <name type="scientific">Hygrophoropsis aurantiaca</name>
    <dbReference type="NCBI Taxonomy" id="72124"/>
    <lineage>
        <taxon>Eukaryota</taxon>
        <taxon>Fungi</taxon>
        <taxon>Dikarya</taxon>
        <taxon>Basidiomycota</taxon>
        <taxon>Agaricomycotina</taxon>
        <taxon>Agaricomycetes</taxon>
        <taxon>Agaricomycetidae</taxon>
        <taxon>Boletales</taxon>
        <taxon>Coniophorineae</taxon>
        <taxon>Hygrophoropsidaceae</taxon>
        <taxon>Hygrophoropsis</taxon>
    </lineage>
</organism>
<name>A0ACB8AU54_9AGAM</name>
<keyword evidence="2" id="KW-1185">Reference proteome</keyword>
<proteinExistence type="predicted"/>
<evidence type="ECO:0000313" key="2">
    <source>
        <dbReference type="Proteomes" id="UP000790377"/>
    </source>
</evidence>
<sequence length="222" mass="25662">MNKFGPTIWTRWLSSTRHAANEKRWFLKGSFVLKFVYWFPLGLGFTHYFYTLKTVKGRSMQPTLNPDTSAWNDVVVFDRFSVHFRLPDLQRGDVVALRDPIQSNKTIVKRIVALPGDTVKTLPPYPLAEVLVPPGHVWVEAGDEPFRTLDSNKFGPVPMALIDSKLSHIVWPLDRIGPLRSPTKPRNQRGSPRNHQWYREMAAFERERRRQSRVTPLDSIGN</sequence>